<comment type="caution">
    <text evidence="2">The sequence shown here is derived from an EMBL/GenBank/DDBJ whole genome shotgun (WGS) entry which is preliminary data.</text>
</comment>
<evidence type="ECO:0000313" key="2">
    <source>
        <dbReference type="EMBL" id="PTR14099.1"/>
    </source>
</evidence>
<dbReference type="OrthoDB" id="7404821at2"/>
<dbReference type="RefSeq" id="WP_108222038.1">
    <property type="nucleotide sequence ID" value="NZ_QAOT01000018.1"/>
</dbReference>
<sequence>MAQECPAAVPFATADSLDDLAARCGVTADAILRANGASSEAELHDAGAVAIPGRNDDTEGSLLVQAGEVLEDTAREAGAVAAEAGDAAADHLAGTEFGQSLRYAIDQPSAHGATMLVTRTSPGRFQIEVSGLRAGQEVTVTAFRRGELLALDAAVADGALTAHLMLPGLDEEEQAAFVLEAREEDLRLTATSPDG</sequence>
<organism evidence="2 3">
    <name type="scientific">Cereibacter azotoformans</name>
    <dbReference type="NCBI Taxonomy" id="43057"/>
    <lineage>
        <taxon>Bacteria</taxon>
        <taxon>Pseudomonadati</taxon>
        <taxon>Pseudomonadota</taxon>
        <taxon>Alphaproteobacteria</taxon>
        <taxon>Rhodobacterales</taxon>
        <taxon>Paracoccaceae</taxon>
        <taxon>Cereibacter</taxon>
    </lineage>
</organism>
<accession>A0A2T5JV93</accession>
<dbReference type="Pfam" id="PF01476">
    <property type="entry name" value="LysM"/>
    <property type="match status" value="1"/>
</dbReference>
<dbReference type="Proteomes" id="UP000244060">
    <property type="component" value="Unassembled WGS sequence"/>
</dbReference>
<gene>
    <name evidence="2" type="ORF">C8J28_11894</name>
</gene>
<name>A0A2T5JV93_9RHOB</name>
<protein>
    <recommendedName>
        <fullName evidence="1">LysM domain-containing protein</fullName>
    </recommendedName>
</protein>
<feature type="domain" description="LysM" evidence="1">
    <location>
        <begin position="15"/>
        <end position="41"/>
    </location>
</feature>
<dbReference type="EMBL" id="QAOT01000018">
    <property type="protein sequence ID" value="PTR14099.1"/>
    <property type="molecule type" value="Genomic_DNA"/>
</dbReference>
<dbReference type="InterPro" id="IPR018392">
    <property type="entry name" value="LysM"/>
</dbReference>
<dbReference type="CDD" id="cd00118">
    <property type="entry name" value="LysM"/>
    <property type="match status" value="1"/>
</dbReference>
<evidence type="ECO:0000259" key="1">
    <source>
        <dbReference type="Pfam" id="PF01476"/>
    </source>
</evidence>
<keyword evidence="3" id="KW-1185">Reference proteome</keyword>
<dbReference type="AlphaFoldDB" id="A0A2T5JV93"/>
<evidence type="ECO:0000313" key="3">
    <source>
        <dbReference type="Proteomes" id="UP000244060"/>
    </source>
</evidence>
<proteinExistence type="predicted"/>
<reference evidence="2 3" key="1">
    <citation type="submission" date="2018-04" db="EMBL/GenBank/DDBJ databases">
        <title>Genomic Encyclopedia of Type Strains, Phase III (KMG-III): the genomes of soil and plant-associated and newly described type strains.</title>
        <authorList>
            <person name="Whitman W."/>
        </authorList>
    </citation>
    <scope>NUCLEOTIDE SEQUENCE [LARGE SCALE GENOMIC DNA]</scope>
    <source>
        <strain evidence="2 3">KA25</strain>
    </source>
</reference>